<dbReference type="GO" id="GO:0071978">
    <property type="term" value="P:bacterial-type flagellum-dependent swarming motility"/>
    <property type="evidence" value="ECO:0007669"/>
    <property type="project" value="TreeGrafter"/>
</dbReference>
<dbReference type="InterPro" id="IPR001444">
    <property type="entry name" value="Flag_bb_rod_N"/>
</dbReference>
<evidence type="ECO:0000256" key="2">
    <source>
        <dbReference type="ARBA" id="ARBA00009677"/>
    </source>
</evidence>
<comment type="subcellular location">
    <subcellularLocation>
        <location evidence="1 6">Bacterial flagellum basal body</location>
    </subcellularLocation>
</comment>
<dbReference type="GO" id="GO:0030694">
    <property type="term" value="C:bacterial-type flagellum basal body, rod"/>
    <property type="evidence" value="ECO:0007669"/>
    <property type="project" value="InterPro"/>
</dbReference>
<comment type="similarity">
    <text evidence="2 6">Belongs to the flagella basal body rod proteins family.</text>
</comment>
<dbReference type="Pfam" id="PF00460">
    <property type="entry name" value="Flg_bb_rod"/>
    <property type="match status" value="1"/>
</dbReference>
<organism evidence="8 9">
    <name type="scientific">Cohnella xylanilytica</name>
    <dbReference type="NCBI Taxonomy" id="557555"/>
    <lineage>
        <taxon>Bacteria</taxon>
        <taxon>Bacillati</taxon>
        <taxon>Bacillota</taxon>
        <taxon>Bacilli</taxon>
        <taxon>Bacillales</taxon>
        <taxon>Paenibacillaceae</taxon>
        <taxon>Cohnella</taxon>
    </lineage>
</organism>
<evidence type="ECO:0000256" key="3">
    <source>
        <dbReference type="ARBA" id="ARBA00014376"/>
    </source>
</evidence>
<comment type="caution">
    <text evidence="8">The sequence shown here is derived from an EMBL/GenBank/DDBJ whole genome shotgun (WGS) entry which is preliminary data.</text>
</comment>
<name>A0A841U2K1_9BACL</name>
<dbReference type="AlphaFoldDB" id="A0A841U2K1"/>
<gene>
    <name evidence="8" type="primary">flgB</name>
    <name evidence="8" type="ORF">H7B90_25490</name>
</gene>
<comment type="subunit">
    <text evidence="6">The basal body constitutes a major portion of the flagellar organelle and consists of a number of rings mounted on a central rod.</text>
</comment>
<dbReference type="PIRSF" id="PIRSF002889">
    <property type="entry name" value="Rod_FlgB"/>
    <property type="match status" value="1"/>
</dbReference>
<proteinExistence type="inferred from homology"/>
<evidence type="ECO:0000256" key="6">
    <source>
        <dbReference type="PIRNR" id="PIRNR002889"/>
    </source>
</evidence>
<dbReference type="PANTHER" id="PTHR30435">
    <property type="entry name" value="FLAGELLAR PROTEIN"/>
    <property type="match status" value="1"/>
</dbReference>
<dbReference type="Proteomes" id="UP000553776">
    <property type="component" value="Unassembled WGS sequence"/>
</dbReference>
<feature type="domain" description="Flagellar basal body rod protein N-terminal" evidence="7">
    <location>
        <begin position="13"/>
        <end position="39"/>
    </location>
</feature>
<evidence type="ECO:0000256" key="4">
    <source>
        <dbReference type="ARBA" id="ARBA00023143"/>
    </source>
</evidence>
<dbReference type="InterPro" id="IPR019776">
    <property type="entry name" value="Flagellar_basal_body_rod_CS"/>
</dbReference>
<evidence type="ECO:0000313" key="8">
    <source>
        <dbReference type="EMBL" id="MBB6694756.1"/>
    </source>
</evidence>
<evidence type="ECO:0000313" key="9">
    <source>
        <dbReference type="Proteomes" id="UP000553776"/>
    </source>
</evidence>
<protein>
    <recommendedName>
        <fullName evidence="3 6">Flagellar basal body rod protein FlgB</fullName>
    </recommendedName>
</protein>
<dbReference type="RefSeq" id="WP_185138722.1">
    <property type="nucleotide sequence ID" value="NZ_BORM01000002.1"/>
</dbReference>
<evidence type="ECO:0000259" key="7">
    <source>
        <dbReference type="Pfam" id="PF00460"/>
    </source>
</evidence>
<accession>A0A841U2K1</accession>
<comment type="function">
    <text evidence="5 6">Structural component of flagellum, the bacterial motility apparatus. Part of the rod structure of flagellar basal body.</text>
</comment>
<keyword evidence="8" id="KW-0966">Cell projection</keyword>
<dbReference type="NCBIfam" id="TIGR01396">
    <property type="entry name" value="FlgB"/>
    <property type="match status" value="1"/>
</dbReference>
<keyword evidence="9" id="KW-1185">Reference proteome</keyword>
<sequence length="139" mass="15178">MDLLSGASFQRLEGAIKAASLRQQVLANNVANVDTPNFKRSDVVFEDLLAQAMSSDAGPSPGFAGIRTDDRHIPVGGTSSPVPSARIVTEESTRINNSRNNVDIDKEMALLAENQLRYNLYAQQINHEIKMLRIGIKGQ</sequence>
<dbReference type="EMBL" id="JACJVR010000102">
    <property type="protein sequence ID" value="MBB6694756.1"/>
    <property type="molecule type" value="Genomic_DNA"/>
</dbReference>
<dbReference type="InterPro" id="IPR006300">
    <property type="entry name" value="FlgB"/>
</dbReference>
<evidence type="ECO:0000256" key="1">
    <source>
        <dbReference type="ARBA" id="ARBA00004117"/>
    </source>
</evidence>
<dbReference type="PROSITE" id="PS00588">
    <property type="entry name" value="FLAGELLA_BB_ROD"/>
    <property type="match status" value="1"/>
</dbReference>
<keyword evidence="8" id="KW-0282">Flagellum</keyword>
<evidence type="ECO:0000256" key="5">
    <source>
        <dbReference type="ARBA" id="ARBA00024934"/>
    </source>
</evidence>
<keyword evidence="8" id="KW-0969">Cilium</keyword>
<reference evidence="8 9" key="1">
    <citation type="submission" date="2020-08" db="EMBL/GenBank/DDBJ databases">
        <title>Cohnella phylogeny.</title>
        <authorList>
            <person name="Dunlap C."/>
        </authorList>
    </citation>
    <scope>NUCLEOTIDE SEQUENCE [LARGE SCALE GENOMIC DNA]</scope>
    <source>
        <strain evidence="8 9">DSM 25239</strain>
    </source>
</reference>
<dbReference type="PANTHER" id="PTHR30435:SF12">
    <property type="entry name" value="FLAGELLAR BASAL BODY ROD PROTEIN FLGB"/>
    <property type="match status" value="1"/>
</dbReference>
<keyword evidence="4 6" id="KW-0975">Bacterial flagellum</keyword>